<dbReference type="EMBL" id="BJVF01000008">
    <property type="protein sequence ID" value="GEL12064.1"/>
    <property type="molecule type" value="Genomic_DNA"/>
</dbReference>
<dbReference type="AlphaFoldDB" id="A0A1B9DJD7"/>
<comment type="caution">
    <text evidence="2">The sequence shown here is derived from an EMBL/GenBank/DDBJ whole genome shotgun (WGS) entry which is preliminary data.</text>
</comment>
<dbReference type="RefSeq" id="WP_066329097.1">
    <property type="nucleotide sequence ID" value="NZ_BJVF01000008.1"/>
</dbReference>
<reference evidence="4" key="1">
    <citation type="submission" date="2016-03" db="EMBL/GenBank/DDBJ databases">
        <title>Draft genome sequence of Paenibacillus glacialis DSM 22343.</title>
        <authorList>
            <person name="Shin S.-K."/>
            <person name="Yi H."/>
        </authorList>
    </citation>
    <scope>NUCLEOTIDE SEQUENCE [LARGE SCALE GENOMIC DNA]</scope>
    <source>
        <strain evidence="4">NBRC 105008</strain>
    </source>
</reference>
<evidence type="ECO:0000313" key="2">
    <source>
        <dbReference type="EMBL" id="OCB69824.1"/>
    </source>
</evidence>
<gene>
    <name evidence="2" type="ORF">FBGL_12995</name>
    <name evidence="1" type="ORF">FGL01_28030</name>
    <name evidence="3" type="ORF">SAMN05192550_2971</name>
</gene>
<evidence type="ECO:0000313" key="4">
    <source>
        <dbReference type="Proteomes" id="UP000093226"/>
    </source>
</evidence>
<keyword evidence="5" id="KW-1185">Reference proteome</keyword>
<sequence>MISQGKFSTELNEIQNFLNELDLLDERNYSPADIENVSLFRHTNFKENWKLIMENNIYDFLLKDNSLLIFKFNSQNNTASYTYIDCPYKCLSYNDFIAQEGFEDDFSKTFVEEYYLYVSECKLKENAVYIRYDVDSKGYTNGLHPLSHMHIGFNNDIRIGIDKFLTPKSFILFLLRQHYVGYWKNILKSDPKNTILTYYENHKSHLPSVPRKFFSNYDLHELYLQ</sequence>
<evidence type="ECO:0000313" key="3">
    <source>
        <dbReference type="EMBL" id="SDJ90260.1"/>
    </source>
</evidence>
<reference evidence="1 6" key="4">
    <citation type="submission" date="2019-07" db="EMBL/GenBank/DDBJ databases">
        <title>Whole genome shotgun sequence of Flavobacterium glycines NBRC 105008.</title>
        <authorList>
            <person name="Hosoyama A."/>
            <person name="Uohara A."/>
            <person name="Ohji S."/>
            <person name="Ichikawa N."/>
        </authorList>
    </citation>
    <scope>NUCLEOTIDE SEQUENCE [LARGE SCALE GENOMIC DNA]</scope>
    <source>
        <strain evidence="1 6">NBRC 105008</strain>
    </source>
</reference>
<dbReference type="Proteomes" id="UP000321579">
    <property type="component" value="Unassembled WGS sequence"/>
</dbReference>
<dbReference type="InterPro" id="IPR018742">
    <property type="entry name" value="DUF2290"/>
</dbReference>
<name>A0A1B9DJD7_9FLAO</name>
<reference evidence="2" key="2">
    <citation type="submission" date="2016-03" db="EMBL/GenBank/DDBJ databases">
        <authorList>
            <person name="Ploux O."/>
        </authorList>
    </citation>
    <scope>NUCLEOTIDE SEQUENCE</scope>
    <source>
        <strain evidence="2">NBRC 105008</strain>
    </source>
</reference>
<dbReference type="Proteomes" id="UP000182367">
    <property type="component" value="Unassembled WGS sequence"/>
</dbReference>
<organism evidence="2 4">
    <name type="scientific">Flavobacterium glycines</name>
    <dbReference type="NCBI Taxonomy" id="551990"/>
    <lineage>
        <taxon>Bacteria</taxon>
        <taxon>Pseudomonadati</taxon>
        <taxon>Bacteroidota</taxon>
        <taxon>Flavobacteriia</taxon>
        <taxon>Flavobacteriales</taxon>
        <taxon>Flavobacteriaceae</taxon>
        <taxon>Flavobacterium</taxon>
    </lineage>
</organism>
<evidence type="ECO:0000313" key="5">
    <source>
        <dbReference type="Proteomes" id="UP000182367"/>
    </source>
</evidence>
<proteinExistence type="predicted"/>
<dbReference type="Proteomes" id="UP000093226">
    <property type="component" value="Unassembled WGS sequence"/>
</dbReference>
<dbReference type="Pfam" id="PF10053">
    <property type="entry name" value="DUF2290"/>
    <property type="match status" value="1"/>
</dbReference>
<protein>
    <submittedName>
        <fullName evidence="3">Uncharacterized conserved protein</fullName>
    </submittedName>
</protein>
<dbReference type="OrthoDB" id="5190544at2"/>
<evidence type="ECO:0000313" key="1">
    <source>
        <dbReference type="EMBL" id="GEL12064.1"/>
    </source>
</evidence>
<dbReference type="EMBL" id="FNEO01000008">
    <property type="protein sequence ID" value="SDJ90260.1"/>
    <property type="molecule type" value="Genomic_DNA"/>
</dbReference>
<reference evidence="3 5" key="3">
    <citation type="submission" date="2016-10" db="EMBL/GenBank/DDBJ databases">
        <authorList>
            <person name="Varghese N."/>
            <person name="Submissions S."/>
        </authorList>
    </citation>
    <scope>NUCLEOTIDE SEQUENCE [LARGE SCALE GENOMIC DNA]</scope>
    <source>
        <strain evidence="3 5">Gm-149</strain>
    </source>
</reference>
<dbReference type="EMBL" id="LVEO01000024">
    <property type="protein sequence ID" value="OCB69824.1"/>
    <property type="molecule type" value="Genomic_DNA"/>
</dbReference>
<evidence type="ECO:0000313" key="6">
    <source>
        <dbReference type="Proteomes" id="UP000321579"/>
    </source>
</evidence>
<accession>A0A1B9DJD7</accession>